<dbReference type="RefSeq" id="XP_015594195.1">
    <property type="nucleotide sequence ID" value="XM_015738709.2"/>
</dbReference>
<accession>A0AAJ7BTX3</accession>
<name>A0AAJ7BTX3_CEPCN</name>
<dbReference type="KEGG" id="ccin:107267252"/>
<dbReference type="PANTHER" id="PTHR47501">
    <property type="entry name" value="TRANSPOSASE-RELATED"/>
    <property type="match status" value="1"/>
</dbReference>
<dbReference type="PANTHER" id="PTHR47501:SF5">
    <property type="entry name" value="HAT C-TERMINAL DIMERISATION DOMAIN-CONTAINING PROTEIN"/>
    <property type="match status" value="1"/>
</dbReference>
<reference evidence="2" key="1">
    <citation type="submission" date="2025-08" db="UniProtKB">
        <authorList>
            <consortium name="RefSeq"/>
        </authorList>
    </citation>
    <scope>IDENTIFICATION</scope>
</reference>
<protein>
    <submittedName>
        <fullName evidence="2">Uncharacterized protein LOC107267252</fullName>
    </submittedName>
</protein>
<evidence type="ECO:0000313" key="2">
    <source>
        <dbReference type="RefSeq" id="XP_015594195.1"/>
    </source>
</evidence>
<gene>
    <name evidence="2" type="primary">LOC107267252</name>
</gene>
<organism evidence="1 2">
    <name type="scientific">Cephus cinctus</name>
    <name type="common">Wheat stem sawfly</name>
    <dbReference type="NCBI Taxonomy" id="211228"/>
    <lineage>
        <taxon>Eukaryota</taxon>
        <taxon>Metazoa</taxon>
        <taxon>Ecdysozoa</taxon>
        <taxon>Arthropoda</taxon>
        <taxon>Hexapoda</taxon>
        <taxon>Insecta</taxon>
        <taxon>Pterygota</taxon>
        <taxon>Neoptera</taxon>
        <taxon>Endopterygota</taxon>
        <taxon>Hymenoptera</taxon>
        <taxon>Cephoidea</taxon>
        <taxon>Cephidae</taxon>
        <taxon>Cephus</taxon>
    </lineage>
</organism>
<sequence length="329" mass="37620">MIVWHYKKYLNHKNDLKIQMKKSKHKDHSQSSVKAWIKGFHSAVSKIKLLQLVASYIIEEMRPVVTVKKPAFRSLIKQLSGLTPPSRQAVTNYCIELEESKKTALKVELQAAKYCCTTADIWSHHSRSFIGVTGHIIDKDNFQRKSYLLACRRMKFSHTFLDIAKTLLDIHEEYDLQASKLVATVTDNASNFGKAFRIFQMPCAVNSEDEEFLDDPLESEMEIVPLPNNLRDFVSEDYTGIMEDANQYLPEHFKCGSHTLNLIATTNAAKALEDRNYKRAYQSAFSKSFSLWNLCSRSTTAVDIVDETCSVKLSIPCPTRWNSIYDSLS</sequence>
<dbReference type="GeneID" id="107267252"/>
<dbReference type="AlphaFoldDB" id="A0AAJ7BTX3"/>
<proteinExistence type="predicted"/>
<dbReference type="SUPFAM" id="SSF53098">
    <property type="entry name" value="Ribonuclease H-like"/>
    <property type="match status" value="1"/>
</dbReference>
<dbReference type="InterPro" id="IPR012337">
    <property type="entry name" value="RNaseH-like_sf"/>
</dbReference>
<evidence type="ECO:0000313" key="1">
    <source>
        <dbReference type="Proteomes" id="UP000694920"/>
    </source>
</evidence>
<dbReference type="Proteomes" id="UP000694920">
    <property type="component" value="Unplaced"/>
</dbReference>
<keyword evidence="1" id="KW-1185">Reference proteome</keyword>